<dbReference type="PROSITE" id="PS50911">
    <property type="entry name" value="CHAP"/>
    <property type="match status" value="1"/>
</dbReference>
<dbReference type="RefSeq" id="WP_135268746.1">
    <property type="nucleotide sequence ID" value="NZ_CP038436.1"/>
</dbReference>
<reference evidence="2 3" key="1">
    <citation type="submission" date="2019-03" db="EMBL/GenBank/DDBJ databases">
        <title>Three New Species of Nocardioides, Nocardioides euryhalodurans sp. nov., Nocardioides seonyuensis sp. nov. and Nocardioides eburneoflavus sp. nov. Iolated from Soil.</title>
        <authorList>
            <person name="Roh S.G."/>
            <person name="Lee C."/>
            <person name="Kim M.-K."/>
            <person name="Kim S.B."/>
        </authorList>
    </citation>
    <scope>NUCLEOTIDE SEQUENCE [LARGE SCALE GENOMIC DNA]</scope>
    <source>
        <strain evidence="2 3">MMS17-SY207-3</strain>
    </source>
</reference>
<dbReference type="AlphaFoldDB" id="A0A4P7IL40"/>
<evidence type="ECO:0000313" key="3">
    <source>
        <dbReference type="Proteomes" id="UP000294853"/>
    </source>
</evidence>
<dbReference type="Pfam" id="PF05257">
    <property type="entry name" value="CHAP"/>
    <property type="match status" value="1"/>
</dbReference>
<dbReference type="Gene3D" id="2.60.40.2700">
    <property type="match status" value="3"/>
</dbReference>
<dbReference type="InterPro" id="IPR007921">
    <property type="entry name" value="CHAP_dom"/>
</dbReference>
<dbReference type="KEGG" id="nsn:EXE58_15715"/>
<organism evidence="2 3">
    <name type="scientific">Nocardioides seonyuensis</name>
    <dbReference type="NCBI Taxonomy" id="2518371"/>
    <lineage>
        <taxon>Bacteria</taxon>
        <taxon>Bacillati</taxon>
        <taxon>Actinomycetota</taxon>
        <taxon>Actinomycetes</taxon>
        <taxon>Propionibacteriales</taxon>
        <taxon>Nocardioidaceae</taxon>
        <taxon>Nocardioides</taxon>
    </lineage>
</organism>
<keyword evidence="3" id="KW-1185">Reference proteome</keyword>
<dbReference type="InterPro" id="IPR038765">
    <property type="entry name" value="Papain-like_cys_pep_sf"/>
</dbReference>
<dbReference type="SUPFAM" id="SSF54001">
    <property type="entry name" value="Cysteine proteinases"/>
    <property type="match status" value="1"/>
</dbReference>
<feature type="domain" description="Peptidase C51" evidence="1">
    <location>
        <begin position="28"/>
        <end position="155"/>
    </location>
</feature>
<gene>
    <name evidence="2" type="ORF">EXE58_15715</name>
</gene>
<protein>
    <submittedName>
        <fullName evidence="2">CHAP domain-containing protein</fullName>
    </submittedName>
</protein>
<dbReference type="OrthoDB" id="614750at2"/>
<dbReference type="Proteomes" id="UP000294853">
    <property type="component" value="Chromosome"/>
</dbReference>
<evidence type="ECO:0000259" key="1">
    <source>
        <dbReference type="PROSITE" id="PS50911"/>
    </source>
</evidence>
<dbReference type="EMBL" id="CP038436">
    <property type="protein sequence ID" value="QBX56761.1"/>
    <property type="molecule type" value="Genomic_DNA"/>
</dbReference>
<evidence type="ECO:0000313" key="2">
    <source>
        <dbReference type="EMBL" id="QBX56761.1"/>
    </source>
</evidence>
<dbReference type="Gene3D" id="3.90.1720.10">
    <property type="entry name" value="endopeptidase domain like (from Nostoc punctiforme)"/>
    <property type="match status" value="1"/>
</dbReference>
<name>A0A4P7IL40_9ACTN</name>
<accession>A0A4P7IL40</accession>
<proteinExistence type="predicted"/>
<sequence length="520" mass="55487">MLALPQSMVKVSLSGSTYLCTGYAECQAAGYTHAGYKQASSTMYWRMYAGHNCTNYVAYRLIQNGMPNSRPWDGGGNARHWGVEMASLMDQVPRVGSVAWYPANVSPAGPAGHVAYVEQVISPTEIIVSEDYWGGDFHWRRITQTGSGWPRGFIHFNDRAVEATTAPAIAGAPVVGAPVEVSTGTWSPAPTQVALQWLADGVAIPGATSTTYVPTPEVKGQALAVEVTAALEGYSPGVAVLTTEAVAPGLLQAAGLPAIQGNPEVGQTLTLSAPSWSPQPARTKTQWFADGAPLRGENGTTLVLTRDHVGSRISARVTGTAKGYRKSISDAVETGPVLAKPVTITRPFSITGRAEVGRTLVARPGVVRPSNASATYRWLRDGQPIAKARNGRYTLRRKDVGRSLAVEVTLTQRNFRATTDTVPLSASITTVPTMRVRSDARRGRVAVDVRVRAPGVRRPEGVVSVRIGGRVVEGQLTHGRARLVVRKLGSGTKPLVVRYRGTDLVQPAVSRSTIDVPGRR</sequence>